<dbReference type="InterPro" id="IPR036188">
    <property type="entry name" value="FAD/NAD-bd_sf"/>
</dbReference>
<dbReference type="PANTHER" id="PTHR43747">
    <property type="entry name" value="FAD-BINDING PROTEIN"/>
    <property type="match status" value="1"/>
</dbReference>
<dbReference type="EMBL" id="MLYV02000696">
    <property type="protein sequence ID" value="PSR79400.1"/>
    <property type="molecule type" value="Genomic_DNA"/>
</dbReference>
<dbReference type="AlphaFoldDB" id="A0A2R6NY91"/>
<dbReference type="Gene3D" id="3.50.50.60">
    <property type="entry name" value="FAD/NAD(P)-binding domain"/>
    <property type="match status" value="1"/>
</dbReference>
<keyword evidence="2" id="KW-0560">Oxidoreductase</keyword>
<comment type="similarity">
    <text evidence="1">Belongs to the flavin-dependent halogenase family.</text>
</comment>
<organism evidence="4 5">
    <name type="scientific">Hermanssonia centrifuga</name>
    <dbReference type="NCBI Taxonomy" id="98765"/>
    <lineage>
        <taxon>Eukaryota</taxon>
        <taxon>Fungi</taxon>
        <taxon>Dikarya</taxon>
        <taxon>Basidiomycota</taxon>
        <taxon>Agaricomycotina</taxon>
        <taxon>Agaricomycetes</taxon>
        <taxon>Polyporales</taxon>
        <taxon>Meruliaceae</taxon>
        <taxon>Hermanssonia</taxon>
    </lineage>
</organism>
<accession>A0A2R6NY91</accession>
<dbReference type="GO" id="GO:0044550">
    <property type="term" value="P:secondary metabolite biosynthetic process"/>
    <property type="evidence" value="ECO:0007669"/>
    <property type="project" value="UniProtKB-ARBA"/>
</dbReference>
<dbReference type="Proteomes" id="UP000186601">
    <property type="component" value="Unassembled WGS sequence"/>
</dbReference>
<evidence type="ECO:0000256" key="2">
    <source>
        <dbReference type="ARBA" id="ARBA00023002"/>
    </source>
</evidence>
<dbReference type="STRING" id="98765.A0A2R6NY91"/>
<reference evidence="4 5" key="1">
    <citation type="submission" date="2018-02" db="EMBL/GenBank/DDBJ databases">
        <title>Genome sequence of the basidiomycete white-rot fungus Phlebia centrifuga.</title>
        <authorList>
            <person name="Granchi Z."/>
            <person name="Peng M."/>
            <person name="de Vries R.P."/>
            <person name="Hilden K."/>
            <person name="Makela M.R."/>
            <person name="Grigoriev I."/>
            <person name="Riley R."/>
        </authorList>
    </citation>
    <scope>NUCLEOTIDE SEQUENCE [LARGE SCALE GENOMIC DNA]</scope>
    <source>
        <strain evidence="4 5">FBCC195</strain>
    </source>
</reference>
<gene>
    <name evidence="4" type="ORF">PHLCEN_2v7045</name>
</gene>
<evidence type="ECO:0000313" key="5">
    <source>
        <dbReference type="Proteomes" id="UP000186601"/>
    </source>
</evidence>
<dbReference type="InterPro" id="IPR050816">
    <property type="entry name" value="Flavin-dep_Halogenase_NPB"/>
</dbReference>
<evidence type="ECO:0000256" key="1">
    <source>
        <dbReference type="ARBA" id="ARBA00005706"/>
    </source>
</evidence>
<comment type="catalytic activity">
    <reaction evidence="3">
        <text>melleolide F + FADH2 + chloride + O2 = 6'-chloromelleolide F + FAD + 2 H2O + H(+)</text>
        <dbReference type="Rhea" id="RHEA:67160"/>
        <dbReference type="ChEBI" id="CHEBI:15377"/>
        <dbReference type="ChEBI" id="CHEBI:15378"/>
        <dbReference type="ChEBI" id="CHEBI:15379"/>
        <dbReference type="ChEBI" id="CHEBI:17996"/>
        <dbReference type="ChEBI" id="CHEBI:57692"/>
        <dbReference type="ChEBI" id="CHEBI:58307"/>
        <dbReference type="ChEBI" id="CHEBI:167712"/>
        <dbReference type="ChEBI" id="CHEBI:167713"/>
    </reaction>
    <physiologicalReaction direction="left-to-right" evidence="3">
        <dbReference type="Rhea" id="RHEA:67161"/>
    </physiologicalReaction>
</comment>
<sequence>MTGTSRENAVWIEALNDESGWVWFIPLHDGSTSVGVVMDKDIASRKKKPYTVEGQDERLHAFYMDELQRAPGVIKLLGEGALQSRPGEKVIKTTGDFSYSAGKYAGDYYRIAGDAGAFIDPFFSSGVHLALTGALSAALTIAASIRGTVSEAKAGRWHDSKVGTAYTRFLIVVLGTYKQIRNQNTAIMSDINEDNFDRAFELLRPDDFEAKAVLLEVNARKPIHTMYNPKQNFTNEIHHGLNANIQRGYLDLTMA</sequence>
<name>A0A2R6NY91_9APHY</name>
<comment type="caution">
    <text evidence="4">The sequence shown here is derived from an EMBL/GenBank/DDBJ whole genome shotgun (WGS) entry which is preliminary data.</text>
</comment>
<dbReference type="OrthoDB" id="3340390at2759"/>
<proteinExistence type="inferred from homology"/>
<dbReference type="PANTHER" id="PTHR43747:SF5">
    <property type="entry name" value="FAD-BINDING DOMAIN-CONTAINING PROTEIN"/>
    <property type="match status" value="1"/>
</dbReference>
<dbReference type="GO" id="GO:0140907">
    <property type="term" value="F:flavin-dependent halogenase activity"/>
    <property type="evidence" value="ECO:0007669"/>
    <property type="project" value="UniProtKB-ARBA"/>
</dbReference>
<evidence type="ECO:0000313" key="4">
    <source>
        <dbReference type="EMBL" id="PSR79400.1"/>
    </source>
</evidence>
<evidence type="ECO:0000256" key="3">
    <source>
        <dbReference type="ARBA" id="ARBA00049364"/>
    </source>
</evidence>
<keyword evidence="5" id="KW-1185">Reference proteome</keyword>
<protein>
    <submittedName>
        <fullName evidence="4">Uncharacterized protein</fullName>
    </submittedName>
</protein>
<dbReference type="SUPFAM" id="SSF51905">
    <property type="entry name" value="FAD/NAD(P)-binding domain"/>
    <property type="match status" value="1"/>
</dbReference>